<reference evidence="1 2" key="1">
    <citation type="journal article" date="2018" name="Sci. Rep.">
        <title>Genomic signatures of local adaptation to the degree of environmental predictability in rotifers.</title>
        <authorList>
            <person name="Franch-Gras L."/>
            <person name="Hahn C."/>
            <person name="Garcia-Roger E.M."/>
            <person name="Carmona M.J."/>
            <person name="Serra M."/>
            <person name="Gomez A."/>
        </authorList>
    </citation>
    <scope>NUCLEOTIDE SEQUENCE [LARGE SCALE GENOMIC DNA]</scope>
    <source>
        <strain evidence="1">HYR1</strain>
    </source>
</reference>
<protein>
    <submittedName>
        <fullName evidence="1">Uncharacterized protein</fullName>
    </submittedName>
</protein>
<evidence type="ECO:0000313" key="2">
    <source>
        <dbReference type="Proteomes" id="UP000276133"/>
    </source>
</evidence>
<dbReference type="EMBL" id="REGN01000752">
    <property type="protein sequence ID" value="RNA39398.1"/>
    <property type="molecule type" value="Genomic_DNA"/>
</dbReference>
<comment type="caution">
    <text evidence="1">The sequence shown here is derived from an EMBL/GenBank/DDBJ whole genome shotgun (WGS) entry which is preliminary data.</text>
</comment>
<proteinExistence type="predicted"/>
<organism evidence="1 2">
    <name type="scientific">Brachionus plicatilis</name>
    <name type="common">Marine rotifer</name>
    <name type="synonym">Brachionus muelleri</name>
    <dbReference type="NCBI Taxonomy" id="10195"/>
    <lineage>
        <taxon>Eukaryota</taxon>
        <taxon>Metazoa</taxon>
        <taxon>Spiralia</taxon>
        <taxon>Gnathifera</taxon>
        <taxon>Rotifera</taxon>
        <taxon>Eurotatoria</taxon>
        <taxon>Monogononta</taxon>
        <taxon>Pseudotrocha</taxon>
        <taxon>Ploima</taxon>
        <taxon>Brachionidae</taxon>
        <taxon>Brachionus</taxon>
    </lineage>
</organism>
<dbReference type="Proteomes" id="UP000276133">
    <property type="component" value="Unassembled WGS sequence"/>
</dbReference>
<dbReference type="AlphaFoldDB" id="A0A3M7SUY8"/>
<gene>
    <name evidence="1" type="ORF">BpHYR1_039386</name>
</gene>
<keyword evidence="2" id="KW-1185">Reference proteome</keyword>
<evidence type="ECO:0000313" key="1">
    <source>
        <dbReference type="EMBL" id="RNA39398.1"/>
    </source>
</evidence>
<sequence>MDFLVNFVNRYFFDYLKNGENFAFRRKKRFVSKKRLNLHRKIELRTHPIKYSVSNNSFRSFKNISQKRLLFPLSLKNFNIF</sequence>
<name>A0A3M7SUY8_BRAPC</name>
<accession>A0A3M7SUY8</accession>